<feature type="transmembrane region" description="Helical" evidence="7">
    <location>
        <begin position="82"/>
        <end position="103"/>
    </location>
</feature>
<name>A0ABD6BB38_9EURY</name>
<evidence type="ECO:0000256" key="2">
    <source>
        <dbReference type="ARBA" id="ARBA00005551"/>
    </source>
</evidence>
<keyword evidence="5 7" id="KW-1133">Transmembrane helix</keyword>
<evidence type="ECO:0000259" key="9">
    <source>
        <dbReference type="Pfam" id="PF02254"/>
    </source>
</evidence>
<dbReference type="AlphaFoldDB" id="A0ABD6BB38"/>
<accession>A0ABD6BB38</accession>
<evidence type="ECO:0000256" key="7">
    <source>
        <dbReference type="SAM" id="Phobius"/>
    </source>
</evidence>
<organism evidence="10 11">
    <name type="scientific">Haloarchaeobius amylolyticus</name>
    <dbReference type="NCBI Taxonomy" id="1198296"/>
    <lineage>
        <taxon>Archaea</taxon>
        <taxon>Methanobacteriati</taxon>
        <taxon>Methanobacteriota</taxon>
        <taxon>Stenosarchaea group</taxon>
        <taxon>Halobacteria</taxon>
        <taxon>Halobacteriales</taxon>
        <taxon>Halorubellaceae</taxon>
        <taxon>Haloarchaeobius</taxon>
    </lineage>
</organism>
<dbReference type="InterPro" id="IPR036291">
    <property type="entry name" value="NAD(P)-bd_dom_sf"/>
</dbReference>
<evidence type="ECO:0000259" key="8">
    <source>
        <dbReference type="Pfam" id="PF00999"/>
    </source>
</evidence>
<keyword evidence="6 7" id="KW-0472">Membrane</keyword>
<feature type="domain" description="Cation/H+ exchanger transmembrane" evidence="8">
    <location>
        <begin position="17"/>
        <end position="358"/>
    </location>
</feature>
<feature type="transmembrane region" description="Helical" evidence="7">
    <location>
        <begin position="140"/>
        <end position="162"/>
    </location>
</feature>
<keyword evidence="3" id="KW-0813">Transport</keyword>
<evidence type="ECO:0000313" key="11">
    <source>
        <dbReference type="Proteomes" id="UP001597076"/>
    </source>
</evidence>
<dbReference type="Proteomes" id="UP001597076">
    <property type="component" value="Unassembled WGS sequence"/>
</dbReference>
<dbReference type="InterPro" id="IPR038770">
    <property type="entry name" value="Na+/solute_symporter_sf"/>
</dbReference>
<feature type="transmembrane region" description="Helical" evidence="7">
    <location>
        <begin position="52"/>
        <end position="70"/>
    </location>
</feature>
<feature type="transmembrane region" description="Helical" evidence="7">
    <location>
        <begin position="259"/>
        <end position="277"/>
    </location>
</feature>
<sequence length="555" mass="60428">MAEMVTTLAMVFMAAGVMLLIANYLSLSTIPFYILAGIVVGPVVDQLAVLDLAQWGIAFLVFVFGTRIDFRAIQAVFRDSELAVMAQLAIVGPIGFVVASLFGFDPLNATYFAAAGTLSSTLVGRELLERTAGPSLVHDRLASSVHLFDDLVAVVLLLVISADSYTPDAIAANIGYGVILLVVALFVYRYGFNLLVRLADGSAELILMGCLSILFAFLAAAEFTGISIVIGAFAAGIAVRRDGTDALEVFNGIQSIRDFFVAIFFVTVGALVSVPTLEVIGISVALIGLVVVVNPFITMLALLYEGYDARTVHLVGTSTNQMSEMSLILVIEALLIATIDEVLFDGIIIAAAVTMVLVSPIRRYEQSLYEELFSSLMEDRQTIKVDQRSDVDEALRDHVIIVGYGRQGQHVVDTCERYDREYVVIENDPLLWDDVRMECENYVRGDALADHSWEKANASDAMLIVSTADYPPTSEWIMTLDVEADVILRSRSPARAREWLERGATYVAVPDLLASDQLLEYIDALDNGDVTIEALRDEHLAELTTGDRDSATSFS</sequence>
<dbReference type="InterPro" id="IPR006153">
    <property type="entry name" value="Cation/H_exchanger_TM"/>
</dbReference>
<evidence type="ECO:0000256" key="3">
    <source>
        <dbReference type="ARBA" id="ARBA00022448"/>
    </source>
</evidence>
<gene>
    <name evidence="10" type="ORF">ACFR99_00045</name>
</gene>
<keyword evidence="4 7" id="KW-0812">Transmembrane</keyword>
<dbReference type="Pfam" id="PF00999">
    <property type="entry name" value="Na_H_Exchanger"/>
    <property type="match status" value="1"/>
</dbReference>
<evidence type="ECO:0000256" key="1">
    <source>
        <dbReference type="ARBA" id="ARBA00004141"/>
    </source>
</evidence>
<evidence type="ECO:0000256" key="4">
    <source>
        <dbReference type="ARBA" id="ARBA00022692"/>
    </source>
</evidence>
<dbReference type="InterPro" id="IPR003148">
    <property type="entry name" value="RCK_N"/>
</dbReference>
<evidence type="ECO:0000256" key="6">
    <source>
        <dbReference type="ARBA" id="ARBA00023136"/>
    </source>
</evidence>
<feature type="transmembrane region" description="Helical" evidence="7">
    <location>
        <begin position="12"/>
        <end position="40"/>
    </location>
</feature>
<dbReference type="EMBL" id="JBHUDI010000001">
    <property type="protein sequence ID" value="MFD1561964.1"/>
    <property type="molecule type" value="Genomic_DNA"/>
</dbReference>
<keyword evidence="11" id="KW-1185">Reference proteome</keyword>
<dbReference type="Pfam" id="PF02254">
    <property type="entry name" value="TrkA_N"/>
    <property type="match status" value="1"/>
</dbReference>
<dbReference type="Gene3D" id="1.20.1530.20">
    <property type="match status" value="1"/>
</dbReference>
<reference evidence="10 11" key="1">
    <citation type="journal article" date="2019" name="Int. J. Syst. Evol. Microbiol.">
        <title>The Global Catalogue of Microorganisms (GCM) 10K type strain sequencing project: providing services to taxonomists for standard genome sequencing and annotation.</title>
        <authorList>
            <consortium name="The Broad Institute Genomics Platform"/>
            <consortium name="The Broad Institute Genome Sequencing Center for Infectious Disease"/>
            <person name="Wu L."/>
            <person name="Ma J."/>
        </authorList>
    </citation>
    <scope>NUCLEOTIDE SEQUENCE [LARGE SCALE GENOMIC DNA]</scope>
    <source>
        <strain evidence="10 11">CGMCC 1.12230</strain>
    </source>
</reference>
<proteinExistence type="inferred from homology"/>
<evidence type="ECO:0000256" key="5">
    <source>
        <dbReference type="ARBA" id="ARBA00022989"/>
    </source>
</evidence>
<feature type="transmembrane region" description="Helical" evidence="7">
    <location>
        <begin position="174"/>
        <end position="192"/>
    </location>
</feature>
<feature type="transmembrane region" description="Helical" evidence="7">
    <location>
        <begin position="213"/>
        <end position="239"/>
    </location>
</feature>
<feature type="domain" description="RCK N-terminal" evidence="9">
    <location>
        <begin position="399"/>
        <end position="510"/>
    </location>
</feature>
<comment type="caution">
    <text evidence="10">The sequence shown here is derived from an EMBL/GenBank/DDBJ whole genome shotgun (WGS) entry which is preliminary data.</text>
</comment>
<feature type="transmembrane region" description="Helical" evidence="7">
    <location>
        <begin position="327"/>
        <end position="358"/>
    </location>
</feature>
<feature type="transmembrane region" description="Helical" evidence="7">
    <location>
        <begin position="284"/>
        <end position="307"/>
    </location>
</feature>
<comment type="subcellular location">
    <subcellularLocation>
        <location evidence="1">Membrane</location>
        <topology evidence="1">Multi-pass membrane protein</topology>
    </subcellularLocation>
</comment>
<dbReference type="RefSeq" id="WP_390283079.1">
    <property type="nucleotide sequence ID" value="NZ_JBHUDI010000001.1"/>
</dbReference>
<evidence type="ECO:0000313" key="10">
    <source>
        <dbReference type="EMBL" id="MFD1561964.1"/>
    </source>
</evidence>
<comment type="similarity">
    <text evidence="2">Belongs to the monovalent cation:proton antiporter 2 (CPA2) transporter (TC 2.A.37) family.</text>
</comment>
<dbReference type="SUPFAM" id="SSF51735">
    <property type="entry name" value="NAD(P)-binding Rossmann-fold domains"/>
    <property type="match status" value="1"/>
</dbReference>
<dbReference type="PANTHER" id="PTHR42751:SF6">
    <property type="entry name" value="CONSERVED INTEGRAL MEMBRANE TRANSPORT PROTEIN-RELATED"/>
    <property type="match status" value="1"/>
</dbReference>
<dbReference type="Gene3D" id="3.40.50.720">
    <property type="entry name" value="NAD(P)-binding Rossmann-like Domain"/>
    <property type="match status" value="1"/>
</dbReference>
<dbReference type="GO" id="GO:0016020">
    <property type="term" value="C:membrane"/>
    <property type="evidence" value="ECO:0007669"/>
    <property type="project" value="UniProtKB-SubCell"/>
</dbReference>
<protein>
    <submittedName>
        <fullName evidence="10">Cation:proton antiporter</fullName>
    </submittedName>
</protein>
<dbReference type="PANTHER" id="PTHR42751">
    <property type="entry name" value="SODIUM/HYDROGEN EXCHANGER FAMILY/TRKA DOMAIN PROTEIN"/>
    <property type="match status" value="1"/>
</dbReference>